<evidence type="ECO:0000313" key="12">
    <source>
        <dbReference type="EMBL" id="HIV04915.1"/>
    </source>
</evidence>
<dbReference type="CDD" id="cd02007">
    <property type="entry name" value="TPP_DXS"/>
    <property type="match status" value="1"/>
</dbReference>
<evidence type="ECO:0000256" key="8">
    <source>
        <dbReference type="ARBA" id="ARBA00023052"/>
    </source>
</evidence>
<keyword evidence="9 10" id="KW-0414">Isoprene biosynthesis</keyword>
<dbReference type="PANTHER" id="PTHR43322:SF5">
    <property type="entry name" value="1-DEOXY-D-XYLULOSE-5-PHOSPHATE SYNTHASE, CHLOROPLASTIC"/>
    <property type="match status" value="1"/>
</dbReference>
<organism evidence="12 13">
    <name type="scientific">Candidatus Spyradosoma merdigallinarum</name>
    <dbReference type="NCBI Taxonomy" id="2840950"/>
    <lineage>
        <taxon>Bacteria</taxon>
        <taxon>Pseudomonadati</taxon>
        <taxon>Verrucomicrobiota</taxon>
        <taxon>Opitutia</taxon>
        <taxon>Opitutia incertae sedis</taxon>
        <taxon>Candidatus Spyradosoma</taxon>
    </lineage>
</organism>
<dbReference type="PANTHER" id="PTHR43322">
    <property type="entry name" value="1-D-DEOXYXYLULOSE 5-PHOSPHATE SYNTHASE-RELATED"/>
    <property type="match status" value="1"/>
</dbReference>
<feature type="binding site" evidence="10">
    <location>
        <begin position="112"/>
        <end position="114"/>
    </location>
    <ligand>
        <name>thiamine diphosphate</name>
        <dbReference type="ChEBI" id="CHEBI:58937"/>
    </ligand>
</feature>
<dbReference type="InterPro" id="IPR033248">
    <property type="entry name" value="Transketolase_C"/>
</dbReference>
<comment type="cofactor">
    <cofactor evidence="10">
        <name>Mg(2+)</name>
        <dbReference type="ChEBI" id="CHEBI:18420"/>
    </cofactor>
    <text evidence="10">Binds 1 Mg(2+) ion per subunit.</text>
</comment>
<dbReference type="SUPFAM" id="SSF52922">
    <property type="entry name" value="TK C-terminal domain-like"/>
    <property type="match status" value="1"/>
</dbReference>
<dbReference type="GO" id="GO:0019288">
    <property type="term" value="P:isopentenyl diphosphate biosynthetic process, methylerythritol 4-phosphate pathway"/>
    <property type="evidence" value="ECO:0007669"/>
    <property type="project" value="TreeGrafter"/>
</dbReference>
<comment type="subunit">
    <text evidence="3 10">Homodimer.</text>
</comment>
<feature type="domain" description="Transketolase-like pyrimidine-binding" evidence="11">
    <location>
        <begin position="316"/>
        <end position="480"/>
    </location>
</feature>
<comment type="catalytic activity">
    <reaction evidence="10">
        <text>D-glyceraldehyde 3-phosphate + pyruvate + H(+) = 1-deoxy-D-xylulose 5-phosphate + CO2</text>
        <dbReference type="Rhea" id="RHEA:12605"/>
        <dbReference type="ChEBI" id="CHEBI:15361"/>
        <dbReference type="ChEBI" id="CHEBI:15378"/>
        <dbReference type="ChEBI" id="CHEBI:16526"/>
        <dbReference type="ChEBI" id="CHEBI:57792"/>
        <dbReference type="ChEBI" id="CHEBI:59776"/>
        <dbReference type="EC" id="2.2.1.7"/>
    </reaction>
</comment>
<dbReference type="Gene3D" id="3.40.50.920">
    <property type="match status" value="1"/>
</dbReference>
<dbReference type="InterPro" id="IPR020826">
    <property type="entry name" value="Transketolase_BS"/>
</dbReference>
<evidence type="ECO:0000256" key="1">
    <source>
        <dbReference type="ARBA" id="ARBA00004980"/>
    </source>
</evidence>
<feature type="binding site" evidence="10">
    <location>
        <position position="367"/>
    </location>
    <ligand>
        <name>thiamine diphosphate</name>
        <dbReference type="ChEBI" id="CHEBI:58937"/>
    </ligand>
</feature>
<dbReference type="GO" id="GO:0008661">
    <property type="term" value="F:1-deoxy-D-xylulose-5-phosphate synthase activity"/>
    <property type="evidence" value="ECO:0007669"/>
    <property type="project" value="UniProtKB-UniRule"/>
</dbReference>
<feature type="binding site" evidence="10">
    <location>
        <position position="172"/>
    </location>
    <ligand>
        <name>Mg(2+)</name>
        <dbReference type="ChEBI" id="CHEBI:18420"/>
    </ligand>
</feature>
<dbReference type="Gene3D" id="3.40.50.970">
    <property type="match status" value="2"/>
</dbReference>
<comment type="function">
    <text evidence="10">Catalyzes the acyloin condensation reaction between C atoms 2 and 3 of pyruvate and glyceraldehyde 3-phosphate to yield 1-deoxy-D-xylulose-5-phosphate (DXP).</text>
</comment>
<keyword evidence="8 10" id="KW-0786">Thiamine pyrophosphate</keyword>
<comment type="similarity">
    <text evidence="2 10">Belongs to the transketolase family. DXPS subfamily.</text>
</comment>
<dbReference type="Pfam" id="PF13292">
    <property type="entry name" value="DXP_synthase_N"/>
    <property type="match status" value="1"/>
</dbReference>
<keyword evidence="5 10" id="KW-0479">Metal-binding</keyword>
<dbReference type="GO" id="GO:0000287">
    <property type="term" value="F:magnesium ion binding"/>
    <property type="evidence" value="ECO:0007669"/>
    <property type="project" value="UniProtKB-UniRule"/>
</dbReference>
<dbReference type="GO" id="GO:0005829">
    <property type="term" value="C:cytosol"/>
    <property type="evidence" value="ECO:0007669"/>
    <property type="project" value="TreeGrafter"/>
</dbReference>
<dbReference type="Pfam" id="PF02780">
    <property type="entry name" value="Transketolase_C"/>
    <property type="match status" value="1"/>
</dbReference>
<dbReference type="InterPro" id="IPR005475">
    <property type="entry name" value="Transketolase-like_Pyr-bd"/>
</dbReference>
<dbReference type="AlphaFoldDB" id="A0A9D1T1S3"/>
<evidence type="ECO:0000256" key="5">
    <source>
        <dbReference type="ARBA" id="ARBA00022723"/>
    </source>
</evidence>
<reference evidence="12" key="1">
    <citation type="submission" date="2020-10" db="EMBL/GenBank/DDBJ databases">
        <authorList>
            <person name="Gilroy R."/>
        </authorList>
    </citation>
    <scope>NUCLEOTIDE SEQUENCE</scope>
    <source>
        <strain evidence="12">10669</strain>
    </source>
</reference>
<comment type="caution">
    <text evidence="10">Lacks conserved residue(s) required for the propagation of feature annotation.</text>
</comment>
<feature type="binding site" evidence="10">
    <location>
        <position position="143"/>
    </location>
    <ligand>
        <name>Mg(2+)</name>
        <dbReference type="ChEBI" id="CHEBI:18420"/>
    </ligand>
</feature>
<comment type="caution">
    <text evidence="12">The sequence shown here is derived from an EMBL/GenBank/DDBJ whole genome shotgun (WGS) entry which is preliminary data.</text>
</comment>
<dbReference type="SUPFAM" id="SSF52518">
    <property type="entry name" value="Thiamin diphosphate-binding fold (THDP-binding)"/>
    <property type="match status" value="2"/>
</dbReference>
<evidence type="ECO:0000256" key="6">
    <source>
        <dbReference type="ARBA" id="ARBA00022842"/>
    </source>
</evidence>
<dbReference type="HAMAP" id="MF_00315">
    <property type="entry name" value="DXP_synth"/>
    <property type="match status" value="1"/>
</dbReference>
<accession>A0A9D1T1S3</accession>
<evidence type="ECO:0000256" key="10">
    <source>
        <dbReference type="HAMAP-Rule" id="MF_00315"/>
    </source>
</evidence>
<gene>
    <name evidence="10" type="primary">dxs</name>
    <name evidence="12" type="ORF">IAC75_07215</name>
</gene>
<dbReference type="GO" id="GO:0016114">
    <property type="term" value="P:terpenoid biosynthetic process"/>
    <property type="evidence" value="ECO:0007669"/>
    <property type="project" value="UniProtKB-UniRule"/>
</dbReference>
<dbReference type="NCBIfam" id="TIGR00204">
    <property type="entry name" value="dxs"/>
    <property type="match status" value="1"/>
</dbReference>
<keyword evidence="4 10" id="KW-0808">Transferase</keyword>
<dbReference type="InterPro" id="IPR005477">
    <property type="entry name" value="Dxylulose-5-P_synthase"/>
</dbReference>
<dbReference type="GO" id="GO:0009228">
    <property type="term" value="P:thiamine biosynthetic process"/>
    <property type="evidence" value="ECO:0007669"/>
    <property type="project" value="UniProtKB-UniRule"/>
</dbReference>
<feature type="binding site" evidence="10">
    <location>
        <begin position="144"/>
        <end position="145"/>
    </location>
    <ligand>
        <name>thiamine diphosphate</name>
        <dbReference type="ChEBI" id="CHEBI:58937"/>
    </ligand>
</feature>
<dbReference type="SMART" id="SM00861">
    <property type="entry name" value="Transket_pyr"/>
    <property type="match status" value="1"/>
</dbReference>
<feature type="binding site" evidence="10">
    <location>
        <position position="71"/>
    </location>
    <ligand>
        <name>thiamine diphosphate</name>
        <dbReference type="ChEBI" id="CHEBI:58937"/>
    </ligand>
</feature>
<evidence type="ECO:0000256" key="9">
    <source>
        <dbReference type="ARBA" id="ARBA00023229"/>
    </source>
</evidence>
<dbReference type="InterPro" id="IPR029061">
    <property type="entry name" value="THDP-binding"/>
</dbReference>
<dbReference type="NCBIfam" id="NF003933">
    <property type="entry name" value="PRK05444.2-2"/>
    <property type="match status" value="1"/>
</dbReference>
<dbReference type="EMBL" id="DVOG01000190">
    <property type="protein sequence ID" value="HIV04915.1"/>
    <property type="molecule type" value="Genomic_DNA"/>
</dbReference>
<evidence type="ECO:0000256" key="2">
    <source>
        <dbReference type="ARBA" id="ARBA00011081"/>
    </source>
</evidence>
<dbReference type="InterPro" id="IPR009014">
    <property type="entry name" value="Transketo_C/PFOR_II"/>
</dbReference>
<keyword evidence="7 10" id="KW-0784">Thiamine biosynthesis</keyword>
<evidence type="ECO:0000256" key="4">
    <source>
        <dbReference type="ARBA" id="ARBA00022679"/>
    </source>
</evidence>
<comment type="pathway">
    <text evidence="1 10">Metabolic intermediate biosynthesis; 1-deoxy-D-xylulose 5-phosphate biosynthesis; 1-deoxy-D-xylulose 5-phosphate from D-glyceraldehyde 3-phosphate and pyruvate: step 1/1.</text>
</comment>
<feature type="binding site" evidence="10">
    <location>
        <position position="172"/>
    </location>
    <ligand>
        <name>thiamine diphosphate</name>
        <dbReference type="ChEBI" id="CHEBI:58937"/>
    </ligand>
</feature>
<dbReference type="GO" id="GO:0030976">
    <property type="term" value="F:thiamine pyrophosphate binding"/>
    <property type="evidence" value="ECO:0007669"/>
    <property type="project" value="UniProtKB-UniRule"/>
</dbReference>
<reference evidence="12" key="2">
    <citation type="journal article" date="2021" name="PeerJ">
        <title>Extensive microbial diversity within the chicken gut microbiome revealed by metagenomics and culture.</title>
        <authorList>
            <person name="Gilroy R."/>
            <person name="Ravi A."/>
            <person name="Getino M."/>
            <person name="Pursley I."/>
            <person name="Horton D.L."/>
            <person name="Alikhan N.F."/>
            <person name="Baker D."/>
            <person name="Gharbi K."/>
            <person name="Hall N."/>
            <person name="Watson M."/>
            <person name="Adriaenssens E.M."/>
            <person name="Foster-Nyarko E."/>
            <person name="Jarju S."/>
            <person name="Secka A."/>
            <person name="Antonio M."/>
            <person name="Oren A."/>
            <person name="Chaudhuri R.R."/>
            <person name="La Ragione R."/>
            <person name="Hildebrand F."/>
            <person name="Pallen M.J."/>
        </authorList>
    </citation>
    <scope>NUCLEOTIDE SEQUENCE</scope>
    <source>
        <strain evidence="12">10669</strain>
    </source>
</reference>
<dbReference type="CDD" id="cd07033">
    <property type="entry name" value="TPP_PYR_DXS_TK_like"/>
    <property type="match status" value="1"/>
</dbReference>
<dbReference type="PROSITE" id="PS00802">
    <property type="entry name" value="TRANSKETOLASE_2"/>
    <property type="match status" value="1"/>
</dbReference>
<dbReference type="Pfam" id="PF02779">
    <property type="entry name" value="Transket_pyr"/>
    <property type="match status" value="1"/>
</dbReference>
<name>A0A9D1T1S3_9BACT</name>
<sequence length="629" mass="67573">MLEKIHSPADLKKLPAADLPQLARELRERIVAVTAKNGGHVAPNLGVVELTIALHRVFDAPRDSIVFDVSHQCYAHKILTGRGERFDTLRETDGVSGFCSRAESECDAFGCGHAGTALSAALGIAAARDRLGGNEHVVAVVGDAAVTNGATLEALNNVAAHTRRLIVVLNDNAWSIDRNVGAVADYLNRLITTDFYNDATSGLRRLIAKFPCGEHLIRAGSAWKQEKKQVITAGASPLFENFKLRYLGPIDGHDVAQLESYLEFAKKSPRPILLHVRTQKGKGLPVAEEHPDRFHGCAPYDPATGLPAAKRAGTPPPWQDAFGKTLVRLAEKDEKIVGITAAMSAGTGLCFLKKAFPDRYFDVGIAEGHAVIFAAGLAARGLRPCVAIYSSFMQRAADMVMHDVCLQNLNVLFCLDRAGLSPQDGATHHGLFDIAMLRAFPNLVVMQPKDEDELADMMFTAFSRGGPMLIRYPRGAAPGVPAKSVPAALEIGKAEVLREGDGRVCIWSLGAMLPQAEKVSERILEETGARPTLVNARFVKPLDAELLERQAAAGARLFVTLEDHALAGGFGSAVLEALSLRGVGVPVERVGWPDVFIPHGSSSAALRSRFGLDDDDVAARVVSRVRALL</sequence>
<protein>
    <recommendedName>
        <fullName evidence="10">1-deoxy-D-xylulose-5-phosphate synthase</fullName>
        <ecNumber evidence="10">2.2.1.7</ecNumber>
    </recommendedName>
    <alternativeName>
        <fullName evidence="10">1-deoxyxylulose-5-phosphate synthase</fullName>
        <shortName evidence="10">DXP synthase</shortName>
        <shortName evidence="10">DXPS</shortName>
    </alternativeName>
</protein>
<dbReference type="EC" id="2.2.1.7" evidence="10"/>
<dbReference type="Proteomes" id="UP000886812">
    <property type="component" value="Unassembled WGS sequence"/>
</dbReference>
<keyword evidence="6 10" id="KW-0460">Magnesium</keyword>
<evidence type="ECO:0000256" key="3">
    <source>
        <dbReference type="ARBA" id="ARBA00011738"/>
    </source>
</evidence>
<evidence type="ECO:0000259" key="11">
    <source>
        <dbReference type="SMART" id="SM00861"/>
    </source>
</evidence>
<evidence type="ECO:0000313" key="13">
    <source>
        <dbReference type="Proteomes" id="UP000886812"/>
    </source>
</evidence>
<proteinExistence type="inferred from homology"/>
<evidence type="ECO:0000256" key="7">
    <source>
        <dbReference type="ARBA" id="ARBA00022977"/>
    </source>
</evidence>
<comment type="cofactor">
    <cofactor evidence="10">
        <name>thiamine diphosphate</name>
        <dbReference type="ChEBI" id="CHEBI:58937"/>
    </cofactor>
    <text evidence="10">Binds 1 thiamine pyrophosphate per subunit.</text>
</comment>